<name>A0A560W9Y5_9MICO</name>
<sequence length="216" mass="21737">MRVRSAALWALTAGAAAADWVAVATANRRLEVVAKPGAMVALGAAAVSSGLLERPWGRAHLTGLAFGLGGDVLLLGDGEAFFLAGLSSFLVGHLAYLHGFSRMGMRRSRWVAVGAAALAPSVALSAPALARLWADGGVVAVAPVGAYAGVIAAMSLGAWSTGDRLLGLGSSLFVLSDAVIAVDAFVDPVEQAGLKVMVPYLLAQALMAAAATRSGS</sequence>
<reference evidence="8 9" key="1">
    <citation type="submission" date="2019-06" db="EMBL/GenBank/DDBJ databases">
        <title>Sequencing the genomes of 1000 actinobacteria strains.</title>
        <authorList>
            <person name="Klenk H.-P."/>
        </authorList>
    </citation>
    <scope>NUCLEOTIDE SEQUENCE [LARGE SCALE GENOMIC DNA]</scope>
    <source>
        <strain evidence="8 9">DSM 18935</strain>
    </source>
</reference>
<evidence type="ECO:0000256" key="3">
    <source>
        <dbReference type="ARBA" id="ARBA00022692"/>
    </source>
</evidence>
<feature type="transmembrane region" description="Helical" evidence="6">
    <location>
        <begin position="110"/>
        <end position="130"/>
    </location>
</feature>
<keyword evidence="9" id="KW-1185">Reference proteome</keyword>
<comment type="subcellular location">
    <subcellularLocation>
        <location evidence="1">Membrane</location>
        <topology evidence="1">Multi-pass membrane protein</topology>
    </subcellularLocation>
</comment>
<dbReference type="PANTHER" id="PTHR31885:SF6">
    <property type="entry name" value="GH04784P"/>
    <property type="match status" value="1"/>
</dbReference>
<feature type="signal peptide" evidence="7">
    <location>
        <begin position="1"/>
        <end position="18"/>
    </location>
</feature>
<dbReference type="GO" id="GO:0016787">
    <property type="term" value="F:hydrolase activity"/>
    <property type="evidence" value="ECO:0007669"/>
    <property type="project" value="TreeGrafter"/>
</dbReference>
<dbReference type="InterPro" id="IPR012506">
    <property type="entry name" value="TMEM86B-like"/>
</dbReference>
<keyword evidence="3 6" id="KW-0812">Transmembrane</keyword>
<keyword evidence="5 6" id="KW-0472">Membrane</keyword>
<organism evidence="8 9">
    <name type="scientific">Marihabitans asiaticum</name>
    <dbReference type="NCBI Taxonomy" id="415218"/>
    <lineage>
        <taxon>Bacteria</taxon>
        <taxon>Bacillati</taxon>
        <taxon>Actinomycetota</taxon>
        <taxon>Actinomycetes</taxon>
        <taxon>Micrococcales</taxon>
        <taxon>Intrasporangiaceae</taxon>
        <taxon>Marihabitans</taxon>
    </lineage>
</organism>
<comment type="similarity">
    <text evidence="2">Belongs to the TMEM86 family.</text>
</comment>
<proteinExistence type="inferred from homology"/>
<dbReference type="RefSeq" id="WP_144857303.1">
    <property type="nucleotide sequence ID" value="NZ_BAAAYT010000005.1"/>
</dbReference>
<dbReference type="GO" id="GO:0016020">
    <property type="term" value="C:membrane"/>
    <property type="evidence" value="ECO:0007669"/>
    <property type="project" value="UniProtKB-SubCell"/>
</dbReference>
<dbReference type="Pfam" id="PF07947">
    <property type="entry name" value="YhhN"/>
    <property type="match status" value="1"/>
</dbReference>
<dbReference type="OrthoDB" id="4350515at2"/>
<keyword evidence="7" id="KW-0732">Signal</keyword>
<dbReference type="AlphaFoldDB" id="A0A560W9Y5"/>
<dbReference type="EMBL" id="VIUW01000003">
    <property type="protein sequence ID" value="TWD14431.1"/>
    <property type="molecule type" value="Genomic_DNA"/>
</dbReference>
<protein>
    <submittedName>
        <fullName evidence="8">Putative membrane protein YhhN</fullName>
    </submittedName>
</protein>
<evidence type="ECO:0000256" key="2">
    <source>
        <dbReference type="ARBA" id="ARBA00007375"/>
    </source>
</evidence>
<accession>A0A560W9Y5</accession>
<keyword evidence="4 6" id="KW-1133">Transmembrane helix</keyword>
<evidence type="ECO:0000256" key="1">
    <source>
        <dbReference type="ARBA" id="ARBA00004141"/>
    </source>
</evidence>
<feature type="transmembrane region" description="Helical" evidence="6">
    <location>
        <begin position="81"/>
        <end position="98"/>
    </location>
</feature>
<evidence type="ECO:0000256" key="6">
    <source>
        <dbReference type="SAM" id="Phobius"/>
    </source>
</evidence>
<feature type="transmembrane region" description="Helical" evidence="6">
    <location>
        <begin position="136"/>
        <end position="158"/>
    </location>
</feature>
<evidence type="ECO:0000256" key="7">
    <source>
        <dbReference type="SAM" id="SignalP"/>
    </source>
</evidence>
<evidence type="ECO:0000256" key="5">
    <source>
        <dbReference type="ARBA" id="ARBA00023136"/>
    </source>
</evidence>
<comment type="caution">
    <text evidence="8">The sequence shown here is derived from an EMBL/GenBank/DDBJ whole genome shotgun (WGS) entry which is preliminary data.</text>
</comment>
<evidence type="ECO:0000256" key="4">
    <source>
        <dbReference type="ARBA" id="ARBA00022989"/>
    </source>
</evidence>
<dbReference type="PANTHER" id="PTHR31885">
    <property type="entry name" value="GH04784P"/>
    <property type="match status" value="1"/>
</dbReference>
<evidence type="ECO:0000313" key="8">
    <source>
        <dbReference type="EMBL" id="TWD14431.1"/>
    </source>
</evidence>
<gene>
    <name evidence="8" type="ORF">FB557_1841</name>
</gene>
<feature type="chain" id="PRO_5039885857" evidence="7">
    <location>
        <begin position="19"/>
        <end position="216"/>
    </location>
</feature>
<evidence type="ECO:0000313" key="9">
    <source>
        <dbReference type="Proteomes" id="UP000315628"/>
    </source>
</evidence>
<dbReference type="Proteomes" id="UP000315628">
    <property type="component" value="Unassembled WGS sequence"/>
</dbReference>